<gene>
    <name evidence="1" type="ORF">P5673_011796</name>
</gene>
<evidence type="ECO:0000313" key="1">
    <source>
        <dbReference type="EMBL" id="KAK2564371.1"/>
    </source>
</evidence>
<organism evidence="1 2">
    <name type="scientific">Acropora cervicornis</name>
    <name type="common">Staghorn coral</name>
    <dbReference type="NCBI Taxonomy" id="6130"/>
    <lineage>
        <taxon>Eukaryota</taxon>
        <taxon>Metazoa</taxon>
        <taxon>Cnidaria</taxon>
        <taxon>Anthozoa</taxon>
        <taxon>Hexacorallia</taxon>
        <taxon>Scleractinia</taxon>
        <taxon>Astrocoeniina</taxon>
        <taxon>Acroporidae</taxon>
        <taxon>Acropora</taxon>
    </lineage>
</organism>
<keyword evidence="2" id="KW-1185">Reference proteome</keyword>
<protein>
    <recommendedName>
        <fullName evidence="3">PiggyBac transposable element-derived protein domain-containing protein</fullName>
    </recommendedName>
</protein>
<sequence length="164" mass="19059">MFHITLRCPSLLTSPASPEINFAFIMFSKSELDVLNSNDHDQLRGYYAIGTKSRKWWRYLFWFCVDVSIVNAFILERKAINHRSRTQLDFRVELAKDLIGEFSSRGRTASAGQLEVGHWSIPFSKGRCKRCLKRKKTTFARMGYQLCNKRVCLDCFPNHVDDLA</sequence>
<comment type="caution">
    <text evidence="1">The sequence shown here is derived from an EMBL/GenBank/DDBJ whole genome shotgun (WGS) entry which is preliminary data.</text>
</comment>
<accession>A0AAD9QN85</accession>
<dbReference type="AlphaFoldDB" id="A0AAD9QN85"/>
<evidence type="ECO:0000313" key="2">
    <source>
        <dbReference type="Proteomes" id="UP001249851"/>
    </source>
</evidence>
<dbReference type="Proteomes" id="UP001249851">
    <property type="component" value="Unassembled WGS sequence"/>
</dbReference>
<reference evidence="1" key="1">
    <citation type="journal article" date="2023" name="G3 (Bethesda)">
        <title>Whole genome assembly and annotation of the endangered Caribbean coral Acropora cervicornis.</title>
        <authorList>
            <person name="Selwyn J.D."/>
            <person name="Vollmer S.V."/>
        </authorList>
    </citation>
    <scope>NUCLEOTIDE SEQUENCE</scope>
    <source>
        <strain evidence="1">K2</strain>
    </source>
</reference>
<evidence type="ECO:0008006" key="3">
    <source>
        <dbReference type="Google" id="ProtNLM"/>
    </source>
</evidence>
<proteinExistence type="predicted"/>
<dbReference type="PANTHER" id="PTHR46599">
    <property type="entry name" value="PIGGYBAC TRANSPOSABLE ELEMENT-DERIVED PROTEIN 4"/>
    <property type="match status" value="1"/>
</dbReference>
<name>A0AAD9QN85_ACRCE</name>
<dbReference type="PANTHER" id="PTHR46599:SF3">
    <property type="entry name" value="PIGGYBAC TRANSPOSABLE ELEMENT-DERIVED PROTEIN 4"/>
    <property type="match status" value="1"/>
</dbReference>
<dbReference type="EMBL" id="JARQWQ010000022">
    <property type="protein sequence ID" value="KAK2564371.1"/>
    <property type="molecule type" value="Genomic_DNA"/>
</dbReference>
<reference evidence="1" key="2">
    <citation type="journal article" date="2023" name="Science">
        <title>Genomic signatures of disease resistance in endangered staghorn corals.</title>
        <authorList>
            <person name="Vollmer S.V."/>
            <person name="Selwyn J.D."/>
            <person name="Despard B.A."/>
            <person name="Roesel C.L."/>
        </authorList>
    </citation>
    <scope>NUCLEOTIDE SEQUENCE</scope>
    <source>
        <strain evidence="1">K2</strain>
    </source>
</reference>